<dbReference type="STRING" id="39495.SAMN02745111_00570"/>
<dbReference type="RefSeq" id="WP_078765458.1">
    <property type="nucleotide sequence ID" value="NZ_FUXZ01000003.1"/>
</dbReference>
<keyword evidence="1" id="KW-0472">Membrane</keyword>
<organism evidence="3 4">
    <name type="scientific">Eubacterium uniforme</name>
    <dbReference type="NCBI Taxonomy" id="39495"/>
    <lineage>
        <taxon>Bacteria</taxon>
        <taxon>Bacillati</taxon>
        <taxon>Bacillota</taxon>
        <taxon>Clostridia</taxon>
        <taxon>Eubacteriales</taxon>
        <taxon>Eubacteriaceae</taxon>
        <taxon>Eubacterium</taxon>
    </lineage>
</organism>
<evidence type="ECO:0000313" key="3">
    <source>
        <dbReference type="EMBL" id="SKA61809.1"/>
    </source>
</evidence>
<dbReference type="AlphaFoldDB" id="A0A1T4VA56"/>
<feature type="transmembrane region" description="Helical" evidence="1">
    <location>
        <begin position="173"/>
        <end position="192"/>
    </location>
</feature>
<dbReference type="EMBL" id="FUXZ01000003">
    <property type="protein sequence ID" value="SKA61809.1"/>
    <property type="molecule type" value="Genomic_DNA"/>
</dbReference>
<sequence>MIFSYGVSLKGKSHQKSGVECQDSHRILRMDDGRIIAAIADGVGSADNSAIGSRIAVETVVQFCKEYMPVDNDPISIKSMMRTAFNYAFKKIVEESESSRRPIESFDTTLSVVIYDGSRIVYGHSGDGAIIGLNEYGNFVEITRPLKGADGFTVLPLRSGYANWMIDTYDENLVSILMVTDGMLATICPYLLRDMDNYANRAYVPLGSFFVDPHGVPGGKNERKKTKRAIEEFMVGSENYNSDDFYDRLLKIYRKHIPDQAEEVIEDLKKDNYPVVMMQNEQDDKTVVGIINTSLELDDNEPEYYADLDWEKLQEAWNRKAYPHMYPQDESAANAEDDDYSYERDRKRSKKRTIIGIIKFLATVALTALIIFGVMYFTEQGFFEKRYKDSNSTSTEESLNELLDECNIKI</sequence>
<dbReference type="Pfam" id="PF13672">
    <property type="entry name" value="PP2C_2"/>
    <property type="match status" value="1"/>
</dbReference>
<proteinExistence type="predicted"/>
<protein>
    <submittedName>
        <fullName evidence="3">Protein phosphatase 2C</fullName>
    </submittedName>
</protein>
<feature type="domain" description="PPM-type phosphatase" evidence="2">
    <location>
        <begin position="11"/>
        <end position="184"/>
    </location>
</feature>
<dbReference type="SUPFAM" id="SSF81606">
    <property type="entry name" value="PP2C-like"/>
    <property type="match status" value="1"/>
</dbReference>
<evidence type="ECO:0000259" key="2">
    <source>
        <dbReference type="Pfam" id="PF13672"/>
    </source>
</evidence>
<keyword evidence="4" id="KW-1185">Reference proteome</keyword>
<dbReference type="OrthoDB" id="9801841at2"/>
<accession>A0A1T4VA56</accession>
<dbReference type="InterPro" id="IPR036457">
    <property type="entry name" value="PPM-type-like_dom_sf"/>
</dbReference>
<name>A0A1T4VA56_9FIRM</name>
<gene>
    <name evidence="3" type="ORF">SAMN02745111_00570</name>
</gene>
<dbReference type="Proteomes" id="UP000190814">
    <property type="component" value="Unassembled WGS sequence"/>
</dbReference>
<dbReference type="InterPro" id="IPR001932">
    <property type="entry name" value="PPM-type_phosphatase-like_dom"/>
</dbReference>
<reference evidence="3 4" key="1">
    <citation type="submission" date="2017-02" db="EMBL/GenBank/DDBJ databases">
        <authorList>
            <person name="Peterson S.W."/>
        </authorList>
    </citation>
    <scope>NUCLEOTIDE SEQUENCE [LARGE SCALE GENOMIC DNA]</scope>
    <source>
        <strain evidence="3 4">ATCC 35992</strain>
    </source>
</reference>
<feature type="transmembrane region" description="Helical" evidence="1">
    <location>
        <begin position="354"/>
        <end position="377"/>
    </location>
</feature>
<keyword evidence="1" id="KW-1133">Transmembrane helix</keyword>
<evidence type="ECO:0000313" key="4">
    <source>
        <dbReference type="Proteomes" id="UP000190814"/>
    </source>
</evidence>
<evidence type="ECO:0000256" key="1">
    <source>
        <dbReference type="SAM" id="Phobius"/>
    </source>
</evidence>
<dbReference type="Gene3D" id="3.60.40.10">
    <property type="entry name" value="PPM-type phosphatase domain"/>
    <property type="match status" value="1"/>
</dbReference>
<keyword evidence="1" id="KW-0812">Transmembrane</keyword>